<feature type="signal peptide" evidence="1">
    <location>
        <begin position="1"/>
        <end position="25"/>
    </location>
</feature>
<keyword evidence="4" id="KW-1185">Reference proteome</keyword>
<dbReference type="Gene3D" id="3.30.160.670">
    <property type="match status" value="1"/>
</dbReference>
<dbReference type="AlphaFoldDB" id="A0A839UG32"/>
<keyword evidence="1" id="KW-0732">Signal</keyword>
<reference evidence="3 4" key="1">
    <citation type="submission" date="2020-08" db="EMBL/GenBank/DDBJ databases">
        <title>Genomic Encyclopedia of Type Strains, Phase III (KMG-III): the genomes of soil and plant-associated and newly described type strains.</title>
        <authorList>
            <person name="Whitman W."/>
        </authorList>
    </citation>
    <scope>NUCLEOTIDE SEQUENCE [LARGE SCALE GENOMIC DNA]</scope>
    <source>
        <strain evidence="3 4">CECT 8571</strain>
    </source>
</reference>
<dbReference type="Proteomes" id="UP000559987">
    <property type="component" value="Unassembled WGS sequence"/>
</dbReference>
<evidence type="ECO:0000313" key="3">
    <source>
        <dbReference type="EMBL" id="MBB3166852.1"/>
    </source>
</evidence>
<evidence type="ECO:0000259" key="2">
    <source>
        <dbReference type="Pfam" id="PF13590"/>
    </source>
</evidence>
<evidence type="ECO:0000256" key="1">
    <source>
        <dbReference type="SAM" id="SignalP"/>
    </source>
</evidence>
<organism evidence="3 4">
    <name type="scientific">Simiduia aestuariiviva</name>
    <dbReference type="NCBI Taxonomy" id="1510459"/>
    <lineage>
        <taxon>Bacteria</taxon>
        <taxon>Pseudomonadati</taxon>
        <taxon>Pseudomonadota</taxon>
        <taxon>Gammaproteobacteria</taxon>
        <taxon>Cellvibrionales</taxon>
        <taxon>Cellvibrionaceae</taxon>
        <taxon>Simiduia</taxon>
    </lineage>
</organism>
<dbReference type="PROSITE" id="PS51257">
    <property type="entry name" value="PROKAR_LIPOPROTEIN"/>
    <property type="match status" value="1"/>
</dbReference>
<gene>
    <name evidence="3" type="ORF">FHS30_000028</name>
</gene>
<proteinExistence type="predicted"/>
<evidence type="ECO:0000313" key="4">
    <source>
        <dbReference type="Proteomes" id="UP000559987"/>
    </source>
</evidence>
<name>A0A839UG32_9GAMM</name>
<dbReference type="RefSeq" id="WP_183907204.1">
    <property type="nucleotide sequence ID" value="NZ_JACHXZ010000001.1"/>
</dbReference>
<feature type="domain" description="DUF4136" evidence="2">
    <location>
        <begin position="27"/>
        <end position="192"/>
    </location>
</feature>
<comment type="caution">
    <text evidence="3">The sequence shown here is derived from an EMBL/GenBank/DDBJ whole genome shotgun (WGS) entry which is preliminary data.</text>
</comment>
<accession>A0A839UG32</accession>
<protein>
    <recommendedName>
        <fullName evidence="2">DUF4136 domain-containing protein</fullName>
    </recommendedName>
</protein>
<dbReference type="InterPro" id="IPR025411">
    <property type="entry name" value="DUF4136"/>
</dbReference>
<feature type="chain" id="PRO_5032352909" description="DUF4136 domain-containing protein" evidence="1">
    <location>
        <begin position="26"/>
        <end position="197"/>
    </location>
</feature>
<sequence>MNKIKSIFVVGIIALLAACSHQQRADVDWNEGYDFNQVKTYRFIDREKLRNMTPLTSDITRNRIENAIEKTLQAKGFSYEPEVGKADALVSYHVTTKDKQDIRTYNTGVRHCWGCGWGRGMGRGMGVMIGTTETRVRDYTEGTLIIDILDPKTNESVWRGFLSARITDFKNQQDRIDAIYHAVRTILAQYPPEQTTR</sequence>
<dbReference type="Pfam" id="PF13590">
    <property type="entry name" value="DUF4136"/>
    <property type="match status" value="1"/>
</dbReference>
<dbReference type="EMBL" id="JACHXZ010000001">
    <property type="protein sequence ID" value="MBB3166852.1"/>
    <property type="molecule type" value="Genomic_DNA"/>
</dbReference>